<evidence type="ECO:0000256" key="1">
    <source>
        <dbReference type="PROSITE-ProRule" id="PRU00169"/>
    </source>
</evidence>
<reference evidence="3" key="1">
    <citation type="submission" date="2020-10" db="EMBL/GenBank/DDBJ databases">
        <authorList>
            <person name="Castelo-Branco R."/>
            <person name="Eusebio N."/>
            <person name="Adriana R."/>
            <person name="Vieira A."/>
            <person name="Brugerolle De Fraissinette N."/>
            <person name="Rezende De Castro R."/>
            <person name="Schneider M.P."/>
            <person name="Vasconcelos V."/>
            <person name="Leao P.N."/>
        </authorList>
    </citation>
    <scope>NUCLEOTIDE SEQUENCE</scope>
    <source>
        <strain evidence="3">LEGE 12446</strain>
    </source>
</reference>
<evidence type="ECO:0000259" key="2">
    <source>
        <dbReference type="PROSITE" id="PS50110"/>
    </source>
</evidence>
<dbReference type="InterPro" id="IPR011006">
    <property type="entry name" value="CheY-like_superfamily"/>
</dbReference>
<accession>A0A8J6ZWT4</accession>
<organism evidence="3 4">
    <name type="scientific">Desmonostoc muscorum LEGE 12446</name>
    <dbReference type="NCBI Taxonomy" id="1828758"/>
    <lineage>
        <taxon>Bacteria</taxon>
        <taxon>Bacillati</taxon>
        <taxon>Cyanobacteriota</taxon>
        <taxon>Cyanophyceae</taxon>
        <taxon>Nostocales</taxon>
        <taxon>Nostocaceae</taxon>
        <taxon>Desmonostoc</taxon>
    </lineage>
</organism>
<dbReference type="EMBL" id="JADEXS010000140">
    <property type="protein sequence ID" value="MBE9023209.1"/>
    <property type="molecule type" value="Genomic_DNA"/>
</dbReference>
<proteinExistence type="predicted"/>
<dbReference type="InterPro" id="IPR001789">
    <property type="entry name" value="Sig_transdc_resp-reg_receiver"/>
</dbReference>
<evidence type="ECO:0000313" key="3">
    <source>
        <dbReference type="EMBL" id="MBE9023209.1"/>
    </source>
</evidence>
<gene>
    <name evidence="3" type="ORF">IQ276_12450</name>
</gene>
<dbReference type="SUPFAM" id="SSF52172">
    <property type="entry name" value="CheY-like"/>
    <property type="match status" value="1"/>
</dbReference>
<feature type="domain" description="Response regulatory" evidence="2">
    <location>
        <begin position="1"/>
        <end position="53"/>
    </location>
</feature>
<comment type="caution">
    <text evidence="3">The sequence shown here is derived from an EMBL/GenBank/DDBJ whole genome shotgun (WGS) entry which is preliminary data.</text>
</comment>
<dbReference type="RefSeq" id="WP_193916716.1">
    <property type="nucleotide sequence ID" value="NZ_JADEXS020000001.1"/>
</dbReference>
<comment type="caution">
    <text evidence="1">Lacks conserved residue(s) required for the propagation of feature annotation.</text>
</comment>
<dbReference type="Gene3D" id="3.40.50.2300">
    <property type="match status" value="1"/>
</dbReference>
<dbReference type="PROSITE" id="PS50110">
    <property type="entry name" value="RESPONSE_REGULATORY"/>
    <property type="match status" value="1"/>
</dbReference>
<dbReference type="AlphaFoldDB" id="A0A8J6ZWT4"/>
<evidence type="ECO:0000313" key="4">
    <source>
        <dbReference type="Proteomes" id="UP000622533"/>
    </source>
</evidence>
<dbReference type="Proteomes" id="UP000622533">
    <property type="component" value="Unassembled WGS sequence"/>
</dbReference>
<sequence length="55" mass="6010">MGSIKQGGQIPAIALTAFAEAKNEQRILKAGFQLFIAKPIEPMELVDKIIEVLKT</sequence>
<name>A0A8J6ZWT4_DESMC</name>
<dbReference type="GO" id="GO:0000160">
    <property type="term" value="P:phosphorelay signal transduction system"/>
    <property type="evidence" value="ECO:0007669"/>
    <property type="project" value="InterPro"/>
</dbReference>
<keyword evidence="4" id="KW-1185">Reference proteome</keyword>
<protein>
    <submittedName>
        <fullName evidence="3">Response regulator</fullName>
    </submittedName>
</protein>